<dbReference type="KEGG" id="puo:RZN69_02455"/>
<dbReference type="AlphaFoldDB" id="A0AAQ3LCG2"/>
<dbReference type="Proteomes" id="UP001304300">
    <property type="component" value="Chromosome"/>
</dbReference>
<evidence type="ECO:0000256" key="2">
    <source>
        <dbReference type="HAMAP-Rule" id="MF_00338"/>
    </source>
</evidence>
<dbReference type="Pfam" id="PF01906">
    <property type="entry name" value="YbjQ_1"/>
    <property type="match status" value="1"/>
</dbReference>
<organism evidence="3 4">
    <name type="scientific">Rubellicoccus peritrichatus</name>
    <dbReference type="NCBI Taxonomy" id="3080537"/>
    <lineage>
        <taxon>Bacteria</taxon>
        <taxon>Pseudomonadati</taxon>
        <taxon>Verrucomicrobiota</taxon>
        <taxon>Opitutia</taxon>
        <taxon>Puniceicoccales</taxon>
        <taxon>Cerasicoccaceae</taxon>
        <taxon>Rubellicoccus</taxon>
    </lineage>
</organism>
<dbReference type="InterPro" id="IPR035439">
    <property type="entry name" value="UPF0145_dom_sf"/>
</dbReference>
<dbReference type="SUPFAM" id="SSF117782">
    <property type="entry name" value="YbjQ-like"/>
    <property type="match status" value="1"/>
</dbReference>
<protein>
    <recommendedName>
        <fullName evidence="2">UPF0145 protein RZN69_02455</fullName>
    </recommendedName>
</protein>
<dbReference type="PANTHER" id="PTHR34068">
    <property type="entry name" value="UPF0145 PROTEIN YBJQ"/>
    <property type="match status" value="1"/>
</dbReference>
<dbReference type="Gene3D" id="3.30.110.70">
    <property type="entry name" value="Hypothetical protein apc22750. Chain B"/>
    <property type="match status" value="1"/>
</dbReference>
<dbReference type="RefSeq" id="WP_317834418.1">
    <property type="nucleotide sequence ID" value="NZ_CP136920.1"/>
</dbReference>
<gene>
    <name evidence="3" type="ORF">RZN69_02455</name>
</gene>
<evidence type="ECO:0000313" key="3">
    <source>
        <dbReference type="EMBL" id="WOO41934.1"/>
    </source>
</evidence>
<accession>A0AAQ3LCG2</accession>
<dbReference type="InterPro" id="IPR002765">
    <property type="entry name" value="UPF0145_YbjQ-like"/>
</dbReference>
<proteinExistence type="inferred from homology"/>
<reference evidence="3 4" key="1">
    <citation type="submission" date="2023-10" db="EMBL/GenBank/DDBJ databases">
        <title>Rubellicoccus peritrichatus gen. nov., sp. nov., isolated from an algae of coral reef tank.</title>
        <authorList>
            <person name="Luo J."/>
        </authorList>
    </citation>
    <scope>NUCLEOTIDE SEQUENCE [LARGE SCALE GENOMIC DNA]</scope>
    <source>
        <strain evidence="3 4">CR14</strain>
    </source>
</reference>
<comment type="similarity">
    <text evidence="1 2">Belongs to the UPF0145 family.</text>
</comment>
<dbReference type="EMBL" id="CP136920">
    <property type="protein sequence ID" value="WOO41934.1"/>
    <property type="molecule type" value="Genomic_DNA"/>
</dbReference>
<evidence type="ECO:0000313" key="4">
    <source>
        <dbReference type="Proteomes" id="UP001304300"/>
    </source>
</evidence>
<sequence length="104" mass="11086">MIISTTSEIPGYEIAQVIDVVVGNTVHSKHMGRDFMAGLKGMVGGEIKGYTEMMSEAREEAQTRMLAKAKKVGADAIVSVRFASSSVGSEMSEILAYGTAVKLK</sequence>
<name>A0AAQ3LCG2_9BACT</name>
<dbReference type="HAMAP" id="MF_00338">
    <property type="entry name" value="UPF0145"/>
    <property type="match status" value="1"/>
</dbReference>
<dbReference type="PANTHER" id="PTHR34068:SF2">
    <property type="entry name" value="UPF0145 PROTEIN SCO3412"/>
    <property type="match status" value="1"/>
</dbReference>
<keyword evidence="4" id="KW-1185">Reference proteome</keyword>
<evidence type="ECO:0000256" key="1">
    <source>
        <dbReference type="ARBA" id="ARBA00010751"/>
    </source>
</evidence>